<dbReference type="STRING" id="272633.gene:10731561"/>
<keyword evidence="2" id="KW-0472">Membrane</keyword>
<dbReference type="AlphaFoldDB" id="Q8EVW4"/>
<evidence type="ECO:0000313" key="4">
    <source>
        <dbReference type="Proteomes" id="UP000002522"/>
    </source>
</evidence>
<feature type="transmembrane region" description="Helical" evidence="2">
    <location>
        <begin position="86"/>
        <end position="113"/>
    </location>
</feature>
<dbReference type="InParanoid" id="Q8EVW4"/>
<evidence type="ECO:0000313" key="3">
    <source>
        <dbReference type="EMBL" id="BAC44235.1"/>
    </source>
</evidence>
<keyword evidence="2" id="KW-1133">Transmembrane helix</keyword>
<protein>
    <submittedName>
        <fullName evidence="3">Uncharacterized protein</fullName>
    </submittedName>
</protein>
<evidence type="ECO:0000256" key="2">
    <source>
        <dbReference type="SAM" id="Phobius"/>
    </source>
</evidence>
<feature type="transmembrane region" description="Helical" evidence="2">
    <location>
        <begin position="20"/>
        <end position="43"/>
    </location>
</feature>
<keyword evidence="4" id="KW-1185">Reference proteome</keyword>
<dbReference type="HOGENOM" id="CLU_1667461_0_0_14"/>
<dbReference type="RefSeq" id="WP_011077269.1">
    <property type="nucleotide sequence ID" value="NC_004432.1"/>
</dbReference>
<feature type="region of interest" description="Disordered" evidence="1">
    <location>
        <begin position="119"/>
        <end position="141"/>
    </location>
</feature>
<keyword evidence="2" id="KW-0812">Transmembrane</keyword>
<dbReference type="PROSITE" id="PS51257">
    <property type="entry name" value="PROKAR_LIPOPROTEIN"/>
    <property type="match status" value="1"/>
</dbReference>
<gene>
    <name evidence="3" type="ordered locus">MYPE4450</name>
</gene>
<dbReference type="EMBL" id="BA000026">
    <property type="protein sequence ID" value="BAC44235.1"/>
    <property type="molecule type" value="Genomic_DNA"/>
</dbReference>
<name>Q8EVW4_MALP2</name>
<proteinExistence type="predicted"/>
<accession>Q8EVW4</accession>
<dbReference type="KEGG" id="mpe:MYPE4450"/>
<evidence type="ECO:0000256" key="1">
    <source>
        <dbReference type="SAM" id="MobiDB-lite"/>
    </source>
</evidence>
<organism evidence="3 4">
    <name type="scientific">Malacoplasma penetrans (strain HF-2)</name>
    <name type="common">Mycoplasma penetrans</name>
    <dbReference type="NCBI Taxonomy" id="272633"/>
    <lineage>
        <taxon>Bacteria</taxon>
        <taxon>Bacillati</taxon>
        <taxon>Mycoplasmatota</taxon>
        <taxon>Mycoplasmoidales</taxon>
        <taxon>Mycoplasmoidaceae</taxon>
        <taxon>Malacoplasma</taxon>
    </lineage>
</organism>
<dbReference type="Proteomes" id="UP000002522">
    <property type="component" value="Chromosome"/>
</dbReference>
<sequence length="158" mass="17992">MKKNKEKKIPRESGSYIKFLLILGFVFSASCLIVGAVLTGVYFKNFDTYLKLLSSWKGGPGFQDYINSHNTNYETYKNESGTTWVYASYSLFTVGIVFLVVGLITLGLFIFLWKRKKESFSKGEKHKRVSEPAPRESIDRKESLKKVLVKSPNLSNDV</sequence>
<reference evidence="3 4" key="1">
    <citation type="journal article" date="2002" name="Nucleic Acids Res.">
        <title>The complete genomic sequence of Mycoplasma penetrans, an intracellular bacterial pathogen in humans.</title>
        <authorList>
            <person name="Sasaki Y."/>
            <person name="Ishikawa J."/>
            <person name="Yamashita A."/>
            <person name="Oshima K."/>
            <person name="Kenri T."/>
            <person name="Furuya K."/>
            <person name="Yoshino C."/>
            <person name="Horino A."/>
            <person name="Shiba T."/>
            <person name="Sasaki T."/>
            <person name="Hattori M."/>
        </authorList>
    </citation>
    <scope>NUCLEOTIDE SEQUENCE [LARGE SCALE GENOMIC DNA]</scope>
    <source>
        <strain evidence="3 4">HF-2</strain>
    </source>
</reference>